<dbReference type="PANTHER" id="PTHR16484">
    <property type="entry name" value="PARTITIONING DEFECTIVE 3 RELATED"/>
    <property type="match status" value="1"/>
</dbReference>
<dbReference type="GO" id="GO:0005938">
    <property type="term" value="C:cell cortex"/>
    <property type="evidence" value="ECO:0007669"/>
    <property type="project" value="TreeGrafter"/>
</dbReference>
<dbReference type="GO" id="GO:0051660">
    <property type="term" value="P:establishment of centrosome localization"/>
    <property type="evidence" value="ECO:0007669"/>
    <property type="project" value="TreeGrafter"/>
</dbReference>
<dbReference type="GO" id="GO:0005912">
    <property type="term" value="C:adherens junction"/>
    <property type="evidence" value="ECO:0007669"/>
    <property type="project" value="TreeGrafter"/>
</dbReference>
<gene>
    <name evidence="5" type="primary">PARD3_1</name>
    <name evidence="5" type="ORF">TNCT_441381</name>
</gene>
<keyword evidence="3" id="KW-0131">Cell cycle</keyword>
<dbReference type="AlphaFoldDB" id="A0A8X6GWB2"/>
<evidence type="ECO:0000259" key="4">
    <source>
        <dbReference type="Pfam" id="PF12053"/>
    </source>
</evidence>
<keyword evidence="6" id="KW-1185">Reference proteome</keyword>
<proteinExistence type="predicted"/>
<keyword evidence="2" id="KW-0677">Repeat</keyword>
<dbReference type="PANTHER" id="PTHR16484:SF17">
    <property type="entry name" value="BAZOOKA, ISOFORM B"/>
    <property type="match status" value="1"/>
</dbReference>
<evidence type="ECO:0000313" key="5">
    <source>
        <dbReference type="EMBL" id="GFQ91093.1"/>
    </source>
</evidence>
<dbReference type="EMBL" id="BMAO01023815">
    <property type="protein sequence ID" value="GFQ91093.1"/>
    <property type="molecule type" value="Genomic_DNA"/>
</dbReference>
<dbReference type="GO" id="GO:0007155">
    <property type="term" value="P:cell adhesion"/>
    <property type="evidence" value="ECO:0007669"/>
    <property type="project" value="TreeGrafter"/>
</dbReference>
<organism evidence="5 6">
    <name type="scientific">Trichonephila clavata</name>
    <name type="common">Joro spider</name>
    <name type="synonym">Nephila clavata</name>
    <dbReference type="NCBI Taxonomy" id="2740835"/>
    <lineage>
        <taxon>Eukaryota</taxon>
        <taxon>Metazoa</taxon>
        <taxon>Ecdysozoa</taxon>
        <taxon>Arthropoda</taxon>
        <taxon>Chelicerata</taxon>
        <taxon>Arachnida</taxon>
        <taxon>Araneae</taxon>
        <taxon>Araneomorphae</taxon>
        <taxon>Entelegynae</taxon>
        <taxon>Araneoidea</taxon>
        <taxon>Nephilidae</taxon>
        <taxon>Trichonephila</taxon>
    </lineage>
</organism>
<dbReference type="OrthoDB" id="6424488at2759"/>
<sequence length="134" mass="14664">MSETLGRILGHARKYSFRKAEQKFGIGSPSSVVTIHNLKSSRDDGILYPDDQLNDVADDREQIIAVFEEGYSPLPPYTCGDVTSTSSVYTGSPDLFSVEVGSHGSNTEMEDNPPSGKYGSFKLKSNYISSYILV</sequence>
<dbReference type="Pfam" id="PF12053">
    <property type="entry name" value="Par3_HAL_N_term"/>
    <property type="match status" value="1"/>
</dbReference>
<keyword evidence="1" id="KW-0132">Cell division</keyword>
<dbReference type="GO" id="GO:0051301">
    <property type="term" value="P:cell division"/>
    <property type="evidence" value="ECO:0007669"/>
    <property type="project" value="UniProtKB-KW"/>
</dbReference>
<dbReference type="GO" id="GO:0016324">
    <property type="term" value="C:apical plasma membrane"/>
    <property type="evidence" value="ECO:0007669"/>
    <property type="project" value="TreeGrafter"/>
</dbReference>
<protein>
    <submittedName>
        <fullName evidence="5">Partitioning defective 3</fullName>
    </submittedName>
</protein>
<dbReference type="GO" id="GO:0043296">
    <property type="term" value="C:apical junction complex"/>
    <property type="evidence" value="ECO:0007669"/>
    <property type="project" value="TreeGrafter"/>
</dbReference>
<dbReference type="GO" id="GO:0045197">
    <property type="term" value="P:establishment or maintenance of epithelial cell apical/basal polarity"/>
    <property type="evidence" value="ECO:0007669"/>
    <property type="project" value="TreeGrafter"/>
</dbReference>
<comment type="caution">
    <text evidence="5">The sequence shown here is derived from an EMBL/GenBank/DDBJ whole genome shotgun (WGS) entry which is preliminary data.</text>
</comment>
<dbReference type="InterPro" id="IPR052213">
    <property type="entry name" value="PAR3"/>
</dbReference>
<evidence type="ECO:0000313" key="6">
    <source>
        <dbReference type="Proteomes" id="UP000887116"/>
    </source>
</evidence>
<name>A0A8X6GWB2_TRICU</name>
<dbReference type="InterPro" id="IPR021922">
    <property type="entry name" value="Par3/HAL_N"/>
</dbReference>
<dbReference type="GO" id="GO:0008104">
    <property type="term" value="P:intracellular protein localization"/>
    <property type="evidence" value="ECO:0007669"/>
    <property type="project" value="TreeGrafter"/>
</dbReference>
<evidence type="ECO:0000256" key="2">
    <source>
        <dbReference type="ARBA" id="ARBA00022737"/>
    </source>
</evidence>
<dbReference type="Proteomes" id="UP000887116">
    <property type="component" value="Unassembled WGS sequence"/>
</dbReference>
<dbReference type="GO" id="GO:0035091">
    <property type="term" value="F:phosphatidylinositol binding"/>
    <property type="evidence" value="ECO:0007669"/>
    <property type="project" value="TreeGrafter"/>
</dbReference>
<dbReference type="GO" id="GO:0030010">
    <property type="term" value="P:establishment of cell polarity"/>
    <property type="evidence" value="ECO:0007669"/>
    <property type="project" value="TreeGrafter"/>
</dbReference>
<reference evidence="5" key="1">
    <citation type="submission" date="2020-07" db="EMBL/GenBank/DDBJ databases">
        <title>Multicomponent nature underlies the extraordinary mechanical properties of spider dragline silk.</title>
        <authorList>
            <person name="Kono N."/>
            <person name="Nakamura H."/>
            <person name="Mori M."/>
            <person name="Yoshida Y."/>
            <person name="Ohtoshi R."/>
            <person name="Malay A.D."/>
            <person name="Moran D.A.P."/>
            <person name="Tomita M."/>
            <person name="Numata K."/>
            <person name="Arakawa K."/>
        </authorList>
    </citation>
    <scope>NUCLEOTIDE SEQUENCE</scope>
</reference>
<evidence type="ECO:0000256" key="3">
    <source>
        <dbReference type="ARBA" id="ARBA00023306"/>
    </source>
</evidence>
<evidence type="ECO:0000256" key="1">
    <source>
        <dbReference type="ARBA" id="ARBA00022618"/>
    </source>
</evidence>
<dbReference type="GO" id="GO:0000226">
    <property type="term" value="P:microtubule cytoskeleton organization"/>
    <property type="evidence" value="ECO:0007669"/>
    <property type="project" value="TreeGrafter"/>
</dbReference>
<dbReference type="Gene3D" id="3.10.20.90">
    <property type="entry name" value="Phosphatidylinositol 3-kinase Catalytic Subunit, Chain A, domain 1"/>
    <property type="match status" value="1"/>
</dbReference>
<accession>A0A8X6GWB2</accession>
<feature type="domain" description="Par3/HAL N-terminal" evidence="4">
    <location>
        <begin position="28"/>
        <end position="69"/>
    </location>
</feature>